<dbReference type="OrthoDB" id="1938465at2759"/>
<dbReference type="SUPFAM" id="SSF56672">
    <property type="entry name" value="DNA/RNA polymerases"/>
    <property type="match status" value="1"/>
</dbReference>
<name>A0A8J5YMY3_9ROSI</name>
<dbReference type="SUPFAM" id="SSF53098">
    <property type="entry name" value="Ribonuclease H-like"/>
    <property type="match status" value="1"/>
</dbReference>
<organism evidence="4 5">
    <name type="scientific">Gossypium anomalum</name>
    <dbReference type="NCBI Taxonomy" id="47600"/>
    <lineage>
        <taxon>Eukaryota</taxon>
        <taxon>Viridiplantae</taxon>
        <taxon>Streptophyta</taxon>
        <taxon>Embryophyta</taxon>
        <taxon>Tracheophyta</taxon>
        <taxon>Spermatophyta</taxon>
        <taxon>Magnoliopsida</taxon>
        <taxon>eudicotyledons</taxon>
        <taxon>Gunneridae</taxon>
        <taxon>Pentapetalae</taxon>
        <taxon>rosids</taxon>
        <taxon>malvids</taxon>
        <taxon>Malvales</taxon>
        <taxon>Malvaceae</taxon>
        <taxon>Malvoideae</taxon>
        <taxon>Gossypium</taxon>
    </lineage>
</organism>
<evidence type="ECO:0000313" key="4">
    <source>
        <dbReference type="EMBL" id="KAG8485307.1"/>
    </source>
</evidence>
<feature type="compositionally biased region" description="Polar residues" evidence="1">
    <location>
        <begin position="9"/>
        <end position="23"/>
    </location>
</feature>
<dbReference type="Pfam" id="PF25597">
    <property type="entry name" value="SH3_retrovirus"/>
    <property type="match status" value="1"/>
</dbReference>
<proteinExistence type="predicted"/>
<sequence>MSPMPWSTPFATTTCSPVNTSSLAAPQPQPQPQPQAYIVTPETVEDNAWYPNSGATHHLTHSPTSLAESTPYKGPGKVYVGNGDALSVLSSGKEHKQPLPKSTIEYTALLQLVFADVWGPAPIASSAFRYYVAFTDAYTRQAERVIRHKLKTLKTDGGGEFQALKRYLTQQVYLLNRMPSHPINHASPHEKLFNSTPEYTFLRVFGCLCFPNLRPYNKNKLAFRSTPCTLLGYFPSHKGYRCLDSFGKIYITRHVTFNENVFPFRNTSLKPTGFIPQSKSSSKLLALLPTSTHSPSCAPTSHHSHTTPVTSHNCTPLLPSIFSNLNPPSQHSNPSLSSSSSNQVQHIPDPPPLLPVSCNTHPMVTRSKVGVFKPKAYVTVAPSSLGDVPSTIHTAMSHESWKAAVYSELRALINRTLCSLPTDRRAVGCKWLFKVKTRADGTLDRYKARLVAKGFSQHAGFNYHNTFSLVVRATTIRTVLAISVMKNWPLRQVDVNNAFLNGELAEDIYMEQPLRFEESGPHGEKLVCKLNKALYGLRQASRAWFQTLKQYLVDQLNFRAAKADPSLFIRVNSDNILLLMVFSTQQAVVSRSTSEAEYRSLANCTSELLWVKQLLEEVGVVPCQTPVIWCDNASTVSMAANPTHHAKVKHVEIDHHFVRERVLDGTLQVNYVPSDKQVADTLTKPITPKAFDSLRQALRVLSVASASVLEEQEENQEKKTRRMLE</sequence>
<dbReference type="InterPro" id="IPR057670">
    <property type="entry name" value="SH3_retrovirus"/>
</dbReference>
<dbReference type="InterPro" id="IPR043502">
    <property type="entry name" value="DNA/RNA_pol_sf"/>
</dbReference>
<evidence type="ECO:0008006" key="6">
    <source>
        <dbReference type="Google" id="ProtNLM"/>
    </source>
</evidence>
<dbReference type="InterPro" id="IPR012337">
    <property type="entry name" value="RNaseH-like_sf"/>
</dbReference>
<feature type="region of interest" description="Disordered" evidence="1">
    <location>
        <begin position="1"/>
        <end position="35"/>
    </location>
</feature>
<keyword evidence="5" id="KW-1185">Reference proteome</keyword>
<dbReference type="CDD" id="cd09272">
    <property type="entry name" value="RNase_HI_RT_Ty1"/>
    <property type="match status" value="1"/>
</dbReference>
<dbReference type="Pfam" id="PF07727">
    <property type="entry name" value="RVT_2"/>
    <property type="match status" value="1"/>
</dbReference>
<dbReference type="PANTHER" id="PTHR11439:SF467">
    <property type="entry name" value="INTEGRASE CATALYTIC DOMAIN-CONTAINING PROTEIN"/>
    <property type="match status" value="1"/>
</dbReference>
<evidence type="ECO:0000313" key="5">
    <source>
        <dbReference type="Proteomes" id="UP000701853"/>
    </source>
</evidence>
<accession>A0A8J5YMY3</accession>
<evidence type="ECO:0000256" key="1">
    <source>
        <dbReference type="SAM" id="MobiDB-lite"/>
    </source>
</evidence>
<dbReference type="EMBL" id="JAHUZN010000008">
    <property type="protein sequence ID" value="KAG8485307.1"/>
    <property type="molecule type" value="Genomic_DNA"/>
</dbReference>
<protein>
    <recommendedName>
        <fullName evidence="6">Reverse transcriptase Ty1/copia-type domain-containing protein</fullName>
    </recommendedName>
</protein>
<feature type="region of interest" description="Disordered" evidence="1">
    <location>
        <begin position="328"/>
        <end position="351"/>
    </location>
</feature>
<evidence type="ECO:0000259" key="2">
    <source>
        <dbReference type="Pfam" id="PF07727"/>
    </source>
</evidence>
<feature type="compositionally biased region" description="Low complexity" evidence="1">
    <location>
        <begin position="328"/>
        <end position="343"/>
    </location>
</feature>
<feature type="domain" description="Reverse transcriptase Ty1/copia-type" evidence="2">
    <location>
        <begin position="416"/>
        <end position="590"/>
    </location>
</feature>
<dbReference type="InterPro" id="IPR013103">
    <property type="entry name" value="RVT_2"/>
</dbReference>
<dbReference type="AlphaFoldDB" id="A0A8J5YMY3"/>
<reference evidence="4 5" key="1">
    <citation type="journal article" date="2021" name="bioRxiv">
        <title>The Gossypium anomalum genome as a resource for cotton improvement and evolutionary analysis of hybrid incompatibility.</title>
        <authorList>
            <person name="Grover C.E."/>
            <person name="Yuan D."/>
            <person name="Arick M.A."/>
            <person name="Miller E.R."/>
            <person name="Hu G."/>
            <person name="Peterson D.G."/>
            <person name="Wendel J.F."/>
            <person name="Udall J.A."/>
        </authorList>
    </citation>
    <scope>NUCLEOTIDE SEQUENCE [LARGE SCALE GENOMIC DNA]</scope>
    <source>
        <strain evidence="4">JFW-Udall</strain>
        <tissue evidence="4">Leaf</tissue>
    </source>
</reference>
<dbReference type="Proteomes" id="UP000701853">
    <property type="component" value="Chromosome 8"/>
</dbReference>
<comment type="caution">
    <text evidence="4">The sequence shown here is derived from an EMBL/GenBank/DDBJ whole genome shotgun (WGS) entry which is preliminary data.</text>
</comment>
<dbReference type="PANTHER" id="PTHR11439">
    <property type="entry name" value="GAG-POL-RELATED RETROTRANSPOSON"/>
    <property type="match status" value="1"/>
</dbReference>
<feature type="region of interest" description="Disordered" evidence="1">
    <location>
        <begin position="51"/>
        <end position="70"/>
    </location>
</feature>
<feature type="domain" description="Retroviral polymerase SH3-like" evidence="3">
    <location>
        <begin position="207"/>
        <end position="267"/>
    </location>
</feature>
<gene>
    <name evidence="4" type="ORF">CXB51_021723</name>
</gene>
<evidence type="ECO:0000259" key="3">
    <source>
        <dbReference type="Pfam" id="PF25597"/>
    </source>
</evidence>